<comment type="subcellular location">
    <subcellularLocation>
        <location evidence="1">Membrane</location>
        <topology evidence="1">Multi-pass membrane protein</topology>
    </subcellularLocation>
</comment>
<evidence type="ECO:0000256" key="10">
    <source>
        <dbReference type="SAM" id="Coils"/>
    </source>
</evidence>
<dbReference type="Proteomes" id="UP000504621">
    <property type="component" value="Unplaced"/>
</dbReference>
<dbReference type="InterPro" id="IPR045122">
    <property type="entry name" value="Csc1-like"/>
</dbReference>
<protein>
    <submittedName>
        <fullName evidence="16 17">CSC1-like protein At1g69450</fullName>
    </submittedName>
</protein>
<dbReference type="PANTHER" id="PTHR13018:SF104">
    <property type="entry name" value="ERD (EARLY-RESPONSIVE TO DEHYDRATION STRESS) FAMILY PROTEIN"/>
    <property type="match status" value="1"/>
</dbReference>
<feature type="domain" description="CSC1/OSCA1-like 7TM region" evidence="12">
    <location>
        <begin position="355"/>
        <end position="620"/>
    </location>
</feature>
<dbReference type="GO" id="GO:0005227">
    <property type="term" value="F:calcium-activated cation channel activity"/>
    <property type="evidence" value="ECO:0007669"/>
    <property type="project" value="InterPro"/>
</dbReference>
<evidence type="ECO:0000256" key="1">
    <source>
        <dbReference type="ARBA" id="ARBA00004141"/>
    </source>
</evidence>
<dbReference type="GeneID" id="110428234"/>
<evidence type="ECO:0000256" key="8">
    <source>
        <dbReference type="ARBA" id="ARBA00023136"/>
    </source>
</evidence>
<gene>
    <name evidence="16 17 18" type="primary">LOC110428234</name>
</gene>
<proteinExistence type="inferred from homology"/>
<evidence type="ECO:0000256" key="5">
    <source>
        <dbReference type="ARBA" id="ARBA00022837"/>
    </source>
</evidence>
<keyword evidence="4 11" id="KW-0812">Transmembrane</keyword>
<evidence type="ECO:0000259" key="12">
    <source>
        <dbReference type="Pfam" id="PF02714"/>
    </source>
</evidence>
<keyword evidence="6 11" id="KW-1133">Transmembrane helix</keyword>
<name>A0A6J1BKP9_9ROSI</name>
<feature type="transmembrane region" description="Helical" evidence="11">
    <location>
        <begin position="86"/>
        <end position="110"/>
    </location>
</feature>
<feature type="transmembrane region" description="Helical" evidence="11">
    <location>
        <begin position="447"/>
        <end position="468"/>
    </location>
</feature>
<comment type="similarity">
    <text evidence="2">Belongs to the CSC1 (TC 1.A.17) family.</text>
</comment>
<accession>A0A6J1BKP9</accession>
<keyword evidence="3" id="KW-0813">Transport</keyword>
<sequence>MLVSALLTSVGINSGLCVLFFILYSILRKQPSNYEVYIPRLLADGNSKRRTGFNLERLIPSPGWVKRAWKLSEDDLLSTSGLDALVFMRVITFSLRVFLFAGVIGIFVLLPVNCTGDQLNNIDFADLTNNSLDLFTISNLESGSKRLWAHFSAVYLVTAFVCYLLYYEYKYITAKRIAYFHSTKPQPHQFTILVRSIPVSAGSSVSESVERFFLEYHPFTYLSHMVVHRTSKLQSLIKDAKKLYKRLTHLQSDPNQQKYRHIGLFGHKVDLVDHYGKKLEDIEENLRLERSEVSLAAEEVGAAFVSFKTRYGAAVAFHMQQSTNPTQWVTEQAPEPHDVYWPFFSSSFMKRWLSKIVVIVACIFLTILFLIPVLVVQGLTNLNQLEIWFPFLKSILTITFISQVITGYLPSLILQLFLKIVPPIMEFLSTIQGYICHSDIEKSACNKVLWFTIWNIFFATVFSGSVLYQVSIILEPKNIPARLAVAVPAQASFFIAYVVTSGWTSTSSELFRIIPFICSLIRRPFSCCSDEEFEVPAIPYHRDLPRILFFGLLGITYFFLAPLILPFLLVYLCLAYVIYRNQFLNVYAPKYETAGKFWPIVHNSMIFSLVLMQAIAVGIFTLKKLSLASTLVFPLPVLTLLFNEYCRKRFLPNFIAYPAEVLIKRDREDGNDPTMEEFYDNLVTAYQDPAMLPIQFSPNVDSLNRPLILAAEV</sequence>
<feature type="domain" description="CSC1/OSCA1-like N-terminal transmembrane" evidence="13">
    <location>
        <begin position="5"/>
        <end position="168"/>
    </location>
</feature>
<dbReference type="Pfam" id="PF14703">
    <property type="entry name" value="PHM7_cyt"/>
    <property type="match status" value="1"/>
</dbReference>
<feature type="transmembrane region" description="Helical" evidence="11">
    <location>
        <begin position="356"/>
        <end position="375"/>
    </location>
</feature>
<evidence type="ECO:0000256" key="9">
    <source>
        <dbReference type="ARBA" id="ARBA00023303"/>
    </source>
</evidence>
<evidence type="ECO:0000259" key="13">
    <source>
        <dbReference type="Pfam" id="PF13967"/>
    </source>
</evidence>
<feature type="transmembrane region" description="Helical" evidence="11">
    <location>
        <begin position="625"/>
        <end position="642"/>
    </location>
</feature>
<keyword evidence="15" id="KW-1185">Reference proteome</keyword>
<dbReference type="InterPro" id="IPR027815">
    <property type="entry name" value="CSC1/OSCA1-like_cyt"/>
</dbReference>
<dbReference type="GO" id="GO:0005886">
    <property type="term" value="C:plasma membrane"/>
    <property type="evidence" value="ECO:0007669"/>
    <property type="project" value="TreeGrafter"/>
</dbReference>
<feature type="transmembrane region" description="Helical" evidence="11">
    <location>
        <begin position="547"/>
        <end position="579"/>
    </location>
</feature>
<evidence type="ECO:0000256" key="4">
    <source>
        <dbReference type="ARBA" id="ARBA00022692"/>
    </source>
</evidence>
<dbReference type="RefSeq" id="XP_021299678.1">
    <property type="nucleotide sequence ID" value="XM_021444003.1"/>
</dbReference>
<keyword evidence="8 11" id="KW-0472">Membrane</keyword>
<feature type="domain" description="CSC1/OSCA1-like cytosolic" evidence="14">
    <location>
        <begin position="189"/>
        <end position="342"/>
    </location>
</feature>
<dbReference type="Pfam" id="PF02714">
    <property type="entry name" value="RSN1_7TM"/>
    <property type="match status" value="1"/>
</dbReference>
<evidence type="ECO:0000313" key="16">
    <source>
        <dbReference type="RefSeq" id="XP_021299676.1"/>
    </source>
</evidence>
<keyword evidence="10" id="KW-0175">Coiled coil</keyword>
<dbReference type="RefSeq" id="XP_021299677.1">
    <property type="nucleotide sequence ID" value="XM_021444002.1"/>
</dbReference>
<keyword evidence="7" id="KW-0406">Ion transport</keyword>
<reference evidence="16 17" key="1">
    <citation type="submission" date="2025-04" db="UniProtKB">
        <authorList>
            <consortium name="RefSeq"/>
        </authorList>
    </citation>
    <scope>IDENTIFICATION</scope>
    <source>
        <tissue evidence="16 17">Leaf</tissue>
    </source>
</reference>
<evidence type="ECO:0000256" key="11">
    <source>
        <dbReference type="SAM" id="Phobius"/>
    </source>
</evidence>
<evidence type="ECO:0000313" key="15">
    <source>
        <dbReference type="Proteomes" id="UP000504621"/>
    </source>
</evidence>
<evidence type="ECO:0000256" key="7">
    <source>
        <dbReference type="ARBA" id="ARBA00023065"/>
    </source>
</evidence>
<feature type="transmembrane region" description="Helical" evidence="11">
    <location>
        <begin position="480"/>
        <end position="499"/>
    </location>
</feature>
<feature type="transmembrane region" description="Helical" evidence="11">
    <location>
        <begin position="6"/>
        <end position="27"/>
    </location>
</feature>
<organism evidence="15 18">
    <name type="scientific">Herrania umbratica</name>
    <dbReference type="NCBI Taxonomy" id="108875"/>
    <lineage>
        <taxon>Eukaryota</taxon>
        <taxon>Viridiplantae</taxon>
        <taxon>Streptophyta</taxon>
        <taxon>Embryophyta</taxon>
        <taxon>Tracheophyta</taxon>
        <taxon>Spermatophyta</taxon>
        <taxon>Magnoliopsida</taxon>
        <taxon>eudicotyledons</taxon>
        <taxon>Gunneridae</taxon>
        <taxon>Pentapetalae</taxon>
        <taxon>rosids</taxon>
        <taxon>malvids</taxon>
        <taxon>Malvales</taxon>
        <taxon>Malvaceae</taxon>
        <taxon>Byttnerioideae</taxon>
        <taxon>Herrania</taxon>
    </lineage>
</organism>
<keyword evidence="5" id="KW-0106">Calcium</keyword>
<dbReference type="PANTHER" id="PTHR13018">
    <property type="entry name" value="PROBABLE MEMBRANE PROTEIN DUF221-RELATED"/>
    <property type="match status" value="1"/>
</dbReference>
<evidence type="ECO:0000313" key="18">
    <source>
        <dbReference type="RefSeq" id="XP_021299678.1"/>
    </source>
</evidence>
<dbReference type="Pfam" id="PF13967">
    <property type="entry name" value="RSN1_TM"/>
    <property type="match status" value="1"/>
</dbReference>
<dbReference type="AlphaFoldDB" id="A0A6J1BKP9"/>
<evidence type="ECO:0000256" key="3">
    <source>
        <dbReference type="ARBA" id="ARBA00022448"/>
    </source>
</evidence>
<evidence type="ECO:0000256" key="6">
    <source>
        <dbReference type="ARBA" id="ARBA00022989"/>
    </source>
</evidence>
<evidence type="ECO:0000256" key="2">
    <source>
        <dbReference type="ARBA" id="ARBA00007779"/>
    </source>
</evidence>
<dbReference type="InterPro" id="IPR003864">
    <property type="entry name" value="CSC1/OSCA1-like_7TM"/>
</dbReference>
<dbReference type="RefSeq" id="XP_021299676.1">
    <property type="nucleotide sequence ID" value="XM_021444001.1"/>
</dbReference>
<keyword evidence="9" id="KW-0407">Ion channel</keyword>
<dbReference type="InterPro" id="IPR032880">
    <property type="entry name" value="CSC1/OSCA1-like_N"/>
</dbReference>
<dbReference type="OrthoDB" id="1689567at2759"/>
<feature type="transmembrane region" description="Helical" evidence="11">
    <location>
        <begin position="600"/>
        <end position="619"/>
    </location>
</feature>
<feature type="coiled-coil region" evidence="10">
    <location>
        <begin position="233"/>
        <end position="299"/>
    </location>
</feature>
<feature type="transmembrane region" description="Helical" evidence="11">
    <location>
        <begin position="147"/>
        <end position="166"/>
    </location>
</feature>
<evidence type="ECO:0000259" key="14">
    <source>
        <dbReference type="Pfam" id="PF14703"/>
    </source>
</evidence>
<feature type="transmembrane region" description="Helical" evidence="11">
    <location>
        <begin position="387"/>
        <end position="409"/>
    </location>
</feature>
<evidence type="ECO:0000313" key="17">
    <source>
        <dbReference type="RefSeq" id="XP_021299677.1"/>
    </source>
</evidence>